<accession>A0A158CMF2</accession>
<dbReference type="AlphaFoldDB" id="A0A158CMF2"/>
<reference evidence="10" key="1">
    <citation type="submission" date="2016-01" db="EMBL/GenBank/DDBJ databases">
        <authorList>
            <person name="Peeters C."/>
        </authorList>
    </citation>
    <scope>NUCLEOTIDE SEQUENCE</scope>
    <source>
        <strain evidence="10">LMG 29322</strain>
    </source>
</reference>
<proteinExistence type="predicted"/>
<keyword evidence="6 9" id="KW-0812">Transmembrane</keyword>
<dbReference type="PANTHER" id="PTHR12726">
    <property type="entry name" value="CERAMIDE GLUCOSYLTRANSFERASE"/>
    <property type="match status" value="1"/>
</dbReference>
<dbReference type="GO" id="GO:0016020">
    <property type="term" value="C:membrane"/>
    <property type="evidence" value="ECO:0007669"/>
    <property type="project" value="UniProtKB-SubCell"/>
</dbReference>
<dbReference type="SUPFAM" id="SSF53448">
    <property type="entry name" value="Nucleotide-diphospho-sugar transferases"/>
    <property type="match status" value="1"/>
</dbReference>
<gene>
    <name evidence="10" type="ORF">AWB79_05639</name>
</gene>
<evidence type="ECO:0000256" key="8">
    <source>
        <dbReference type="ARBA" id="ARBA00023136"/>
    </source>
</evidence>
<dbReference type="Gene3D" id="3.90.550.10">
    <property type="entry name" value="Spore Coat Polysaccharide Biosynthesis Protein SpsA, Chain A"/>
    <property type="match status" value="1"/>
</dbReference>
<dbReference type="Pfam" id="PF13506">
    <property type="entry name" value="Glyco_transf_21"/>
    <property type="match status" value="1"/>
</dbReference>
<evidence type="ECO:0000256" key="9">
    <source>
        <dbReference type="SAM" id="Phobius"/>
    </source>
</evidence>
<evidence type="ECO:0000256" key="5">
    <source>
        <dbReference type="ARBA" id="ARBA00022679"/>
    </source>
</evidence>
<dbReference type="CDD" id="cd02520">
    <property type="entry name" value="Glucosylceramide_synthase"/>
    <property type="match status" value="1"/>
</dbReference>
<evidence type="ECO:0000256" key="1">
    <source>
        <dbReference type="ARBA" id="ARBA00004141"/>
    </source>
</evidence>
<keyword evidence="8 9" id="KW-0472">Membrane</keyword>
<evidence type="ECO:0000313" key="11">
    <source>
        <dbReference type="Proteomes" id="UP000054851"/>
    </source>
</evidence>
<comment type="caution">
    <text evidence="10">The sequence shown here is derived from an EMBL/GenBank/DDBJ whole genome shotgun (WGS) entry which is preliminary data.</text>
</comment>
<dbReference type="GO" id="GO:0006679">
    <property type="term" value="P:glucosylceramide biosynthetic process"/>
    <property type="evidence" value="ECO:0007669"/>
    <property type="project" value="TreeGrafter"/>
</dbReference>
<organism evidence="10 11">
    <name type="scientific">Caballeronia hypogeia</name>
    <dbReference type="NCBI Taxonomy" id="1777140"/>
    <lineage>
        <taxon>Bacteria</taxon>
        <taxon>Pseudomonadati</taxon>
        <taxon>Pseudomonadota</taxon>
        <taxon>Betaproteobacteria</taxon>
        <taxon>Burkholderiales</taxon>
        <taxon>Burkholderiaceae</taxon>
        <taxon>Caballeronia</taxon>
    </lineage>
</organism>
<evidence type="ECO:0000256" key="6">
    <source>
        <dbReference type="ARBA" id="ARBA00022692"/>
    </source>
</evidence>
<keyword evidence="4" id="KW-0328">Glycosyltransferase</keyword>
<feature type="transmembrane region" description="Helical" evidence="9">
    <location>
        <begin position="6"/>
        <end position="27"/>
    </location>
</feature>
<keyword evidence="5" id="KW-0808">Transferase</keyword>
<feature type="transmembrane region" description="Helical" evidence="9">
    <location>
        <begin position="311"/>
        <end position="330"/>
    </location>
</feature>
<keyword evidence="7 9" id="KW-1133">Transmembrane helix</keyword>
<dbReference type="InterPro" id="IPR029044">
    <property type="entry name" value="Nucleotide-diphossugar_trans"/>
</dbReference>
<protein>
    <submittedName>
        <fullName evidence="10">Glycosyltransferase</fullName>
    </submittedName>
</protein>
<feature type="transmembrane region" description="Helical" evidence="9">
    <location>
        <begin position="283"/>
        <end position="305"/>
    </location>
</feature>
<dbReference type="EMBL" id="FCOA02000025">
    <property type="protein sequence ID" value="SAK83535.1"/>
    <property type="molecule type" value="Genomic_DNA"/>
</dbReference>
<dbReference type="Proteomes" id="UP000054851">
    <property type="component" value="Unassembled WGS sequence"/>
</dbReference>
<dbReference type="NCBIfam" id="TIGR03472">
    <property type="entry name" value="HpnI"/>
    <property type="match status" value="1"/>
</dbReference>
<name>A0A158CMF2_9BURK</name>
<evidence type="ECO:0000313" key="10">
    <source>
        <dbReference type="EMBL" id="SAK83535.1"/>
    </source>
</evidence>
<evidence type="ECO:0000256" key="7">
    <source>
        <dbReference type="ARBA" id="ARBA00022989"/>
    </source>
</evidence>
<sequence>MSNFVSIGGILFLPVLAAAIYAFAAAVMPGFGKRRIFPTCAQESAITVLKPLCGAEPRLIENLASFCVQTHRHFELIFSVASPSDPAIAVVRRLQAAYPERDIRLVIDPRVHGRNLKVSNLINAAQHARHDLIVLADSDIFVAPDYLRAVTAPLADPTVGVVTCLYRAAPVGGLWPRIGALFVNEWFAPSVRVAHGGGSREYGFGATLALSRRTLEAIGGFHALKDCLADDYYLADHARRLGLRTVLSPMLVGTDVTEPGIAELWQRETRWLRTIRSINRAGFAFLFVTFSFPWMLAGMACALTSEPAPLSLPLFVTSCAGMAARVLLHARESRPLRSFWRDLSLVPLRDSLLALEWLAAVFGSTVVWRGARMPVEGHAVRQTARPMSTGR</sequence>
<dbReference type="STRING" id="1777140.AWB79_05639"/>
<dbReference type="GO" id="GO:0008120">
    <property type="term" value="F:ceramide glucosyltransferase activity"/>
    <property type="evidence" value="ECO:0007669"/>
    <property type="project" value="TreeGrafter"/>
</dbReference>
<evidence type="ECO:0000256" key="3">
    <source>
        <dbReference type="ARBA" id="ARBA00004991"/>
    </source>
</evidence>
<evidence type="ECO:0000256" key="2">
    <source>
        <dbReference type="ARBA" id="ARBA00004760"/>
    </source>
</evidence>
<dbReference type="OrthoDB" id="9814255at2"/>
<dbReference type="InterPro" id="IPR017835">
    <property type="entry name" value="Hopen-assoc_HpnI"/>
</dbReference>
<dbReference type="PANTHER" id="PTHR12726:SF0">
    <property type="entry name" value="CERAMIDE GLUCOSYLTRANSFERASE"/>
    <property type="match status" value="1"/>
</dbReference>
<dbReference type="InterPro" id="IPR025993">
    <property type="entry name" value="Ceramide_glucosylTrfase"/>
</dbReference>
<evidence type="ECO:0000256" key="4">
    <source>
        <dbReference type="ARBA" id="ARBA00022676"/>
    </source>
</evidence>
<comment type="pathway">
    <text evidence="2">Lipid metabolism; sphingolipid metabolism.</text>
</comment>
<comment type="pathway">
    <text evidence="3">Sphingolipid metabolism.</text>
</comment>
<dbReference type="RefSeq" id="WP_061170726.1">
    <property type="nucleotide sequence ID" value="NZ_FCOA02000025.1"/>
</dbReference>
<comment type="subcellular location">
    <subcellularLocation>
        <location evidence="1">Membrane</location>
        <topology evidence="1">Multi-pass membrane protein</topology>
    </subcellularLocation>
</comment>
<keyword evidence="11" id="KW-1185">Reference proteome</keyword>